<name>A0A914QII2_9BILA</name>
<dbReference type="WBParaSite" id="PDA_v2.g3377.t1">
    <property type="protein sequence ID" value="PDA_v2.g3377.t1"/>
    <property type="gene ID" value="PDA_v2.g3377"/>
</dbReference>
<comment type="subcellular location">
    <subcellularLocation>
        <location evidence="1">Membrane</location>
    </subcellularLocation>
</comment>
<evidence type="ECO:0000256" key="2">
    <source>
        <dbReference type="ARBA" id="ARBA00022692"/>
    </source>
</evidence>
<evidence type="ECO:0000313" key="7">
    <source>
        <dbReference type="WBParaSite" id="PDA_v2.g3377.t1"/>
    </source>
</evidence>
<evidence type="ECO:0000259" key="5">
    <source>
        <dbReference type="Pfam" id="PF01094"/>
    </source>
</evidence>
<keyword evidence="3" id="KW-1133">Transmembrane helix</keyword>
<evidence type="ECO:0000256" key="3">
    <source>
        <dbReference type="ARBA" id="ARBA00022989"/>
    </source>
</evidence>
<keyword evidence="4" id="KW-0472">Membrane</keyword>
<keyword evidence="2" id="KW-0812">Transmembrane</keyword>
<evidence type="ECO:0000256" key="4">
    <source>
        <dbReference type="ARBA" id="ARBA00023136"/>
    </source>
</evidence>
<sequence>MSDKTLIRSNQYSTKIGTILFENHHSHFRAIISSTRSFLDLYLSLNKIKIDDSHVIFLKAGNIHDIVKAVTFLKSENVSLIIGPPENDFGDFVQLFCTEQRILYLSYYFDPQGGISPFIYRLFPSSEHEKMVNNLIKYWRWNRFTVVYSKSHSLRNVHQFIVDSKAEIIFAEIDDQTDDINKFIEGGLKMRNICNKEECWRYTNKAILELSNEMSYRFLEASLMLGLINAQNWFYIFSLDNTEHGMESFSHNTMRLSVAGQFDEHMLNNNGTYIPLIKKYKQQLKNDGINKTDITDLVRFHDALLSIPIILQKNSQKGFQKKVIYGLTGKISFDEQRMRADAAFHVLEMGVDGKQINTGLWYTNSKQLERVLSMTDKTLANTHESMMEESKTVRNLLYFNYC</sequence>
<dbReference type="Pfam" id="PF01094">
    <property type="entry name" value="ANF_receptor"/>
    <property type="match status" value="1"/>
</dbReference>
<dbReference type="InterPro" id="IPR028082">
    <property type="entry name" value="Peripla_BP_I"/>
</dbReference>
<protein>
    <submittedName>
        <fullName evidence="7">Receptor ligand binding region domain-containing protein</fullName>
    </submittedName>
</protein>
<accession>A0A914QII2</accession>
<dbReference type="GO" id="GO:0016020">
    <property type="term" value="C:membrane"/>
    <property type="evidence" value="ECO:0007669"/>
    <property type="project" value="UniProtKB-SubCell"/>
</dbReference>
<feature type="domain" description="Receptor ligand binding region" evidence="5">
    <location>
        <begin position="68"/>
        <end position="350"/>
    </location>
</feature>
<dbReference type="InterPro" id="IPR001828">
    <property type="entry name" value="ANF_lig-bd_rcpt"/>
</dbReference>
<keyword evidence="6" id="KW-1185">Reference proteome</keyword>
<dbReference type="SUPFAM" id="SSF53822">
    <property type="entry name" value="Periplasmic binding protein-like I"/>
    <property type="match status" value="1"/>
</dbReference>
<proteinExistence type="predicted"/>
<dbReference type="AlphaFoldDB" id="A0A914QII2"/>
<dbReference type="Proteomes" id="UP000887578">
    <property type="component" value="Unplaced"/>
</dbReference>
<reference evidence="7" key="1">
    <citation type="submission" date="2022-11" db="UniProtKB">
        <authorList>
            <consortium name="WormBaseParasite"/>
        </authorList>
    </citation>
    <scope>IDENTIFICATION</scope>
</reference>
<evidence type="ECO:0000313" key="6">
    <source>
        <dbReference type="Proteomes" id="UP000887578"/>
    </source>
</evidence>
<evidence type="ECO:0000256" key="1">
    <source>
        <dbReference type="ARBA" id="ARBA00004370"/>
    </source>
</evidence>
<organism evidence="6 7">
    <name type="scientific">Panagrolaimus davidi</name>
    <dbReference type="NCBI Taxonomy" id="227884"/>
    <lineage>
        <taxon>Eukaryota</taxon>
        <taxon>Metazoa</taxon>
        <taxon>Ecdysozoa</taxon>
        <taxon>Nematoda</taxon>
        <taxon>Chromadorea</taxon>
        <taxon>Rhabditida</taxon>
        <taxon>Tylenchina</taxon>
        <taxon>Panagrolaimomorpha</taxon>
        <taxon>Panagrolaimoidea</taxon>
        <taxon>Panagrolaimidae</taxon>
        <taxon>Panagrolaimus</taxon>
    </lineage>
</organism>
<dbReference type="Gene3D" id="3.40.50.2300">
    <property type="match status" value="2"/>
</dbReference>